<dbReference type="InterPro" id="IPR019137">
    <property type="entry name" value="Nck-associated_protein-1"/>
</dbReference>
<dbReference type="GO" id="GO:0048812">
    <property type="term" value="P:neuron projection morphogenesis"/>
    <property type="evidence" value="ECO:0007669"/>
    <property type="project" value="TreeGrafter"/>
</dbReference>
<feature type="non-terminal residue" evidence="1">
    <location>
        <position position="83"/>
    </location>
</feature>
<dbReference type="PANTHER" id="PTHR12093:SF9">
    <property type="entry name" value="NCK-ASSOCIATED PROTEIN 1-LIKE"/>
    <property type="match status" value="1"/>
</dbReference>
<dbReference type="STRING" id="75743.A0A401QCV1"/>
<accession>A0A401QCV1</accession>
<organism evidence="1 2">
    <name type="scientific">Scyliorhinus torazame</name>
    <name type="common">Cloudy catshark</name>
    <name type="synonym">Catulus torazame</name>
    <dbReference type="NCBI Taxonomy" id="75743"/>
    <lineage>
        <taxon>Eukaryota</taxon>
        <taxon>Metazoa</taxon>
        <taxon>Chordata</taxon>
        <taxon>Craniata</taxon>
        <taxon>Vertebrata</taxon>
        <taxon>Chondrichthyes</taxon>
        <taxon>Elasmobranchii</taxon>
        <taxon>Galeomorphii</taxon>
        <taxon>Galeoidea</taxon>
        <taxon>Carcharhiniformes</taxon>
        <taxon>Scyliorhinidae</taxon>
        <taxon>Scyliorhinus</taxon>
    </lineage>
</organism>
<dbReference type="GO" id="GO:0031209">
    <property type="term" value="C:SCAR complex"/>
    <property type="evidence" value="ECO:0007669"/>
    <property type="project" value="TreeGrafter"/>
</dbReference>
<dbReference type="GO" id="GO:0030031">
    <property type="term" value="P:cell projection assembly"/>
    <property type="evidence" value="ECO:0007669"/>
    <property type="project" value="TreeGrafter"/>
</dbReference>
<dbReference type="AlphaFoldDB" id="A0A401QCV1"/>
<dbReference type="EMBL" id="BFAA01030633">
    <property type="protein sequence ID" value="GCB83228.1"/>
    <property type="molecule type" value="Genomic_DNA"/>
</dbReference>
<comment type="caution">
    <text evidence="1">The sequence shown here is derived from an EMBL/GenBank/DDBJ whole genome shotgun (WGS) entry which is preliminary data.</text>
</comment>
<dbReference type="GO" id="GO:0016477">
    <property type="term" value="P:cell migration"/>
    <property type="evidence" value="ECO:0007669"/>
    <property type="project" value="TreeGrafter"/>
</dbReference>
<dbReference type="Pfam" id="PF09735">
    <property type="entry name" value="Nckap1"/>
    <property type="match status" value="1"/>
</dbReference>
<dbReference type="Proteomes" id="UP000288216">
    <property type="component" value="Unassembled WGS sequence"/>
</dbReference>
<dbReference type="GO" id="GO:0030866">
    <property type="term" value="P:cortical actin cytoskeleton organization"/>
    <property type="evidence" value="ECO:0007669"/>
    <property type="project" value="TreeGrafter"/>
</dbReference>
<reference evidence="1 2" key="1">
    <citation type="journal article" date="2018" name="Nat. Ecol. Evol.">
        <title>Shark genomes provide insights into elasmobranch evolution and the origin of vertebrates.</title>
        <authorList>
            <person name="Hara Y"/>
            <person name="Yamaguchi K"/>
            <person name="Onimaru K"/>
            <person name="Kadota M"/>
            <person name="Koyanagi M"/>
            <person name="Keeley SD"/>
            <person name="Tatsumi K"/>
            <person name="Tanaka K"/>
            <person name="Motone F"/>
            <person name="Kageyama Y"/>
            <person name="Nozu R"/>
            <person name="Adachi N"/>
            <person name="Nishimura O"/>
            <person name="Nakagawa R"/>
            <person name="Tanegashima C"/>
            <person name="Kiyatake I"/>
            <person name="Matsumoto R"/>
            <person name="Murakumo K"/>
            <person name="Nishida K"/>
            <person name="Terakita A"/>
            <person name="Kuratani S"/>
            <person name="Sato K"/>
            <person name="Hyodo S Kuraku.S."/>
        </authorList>
    </citation>
    <scope>NUCLEOTIDE SEQUENCE [LARGE SCALE GENOMIC DNA]</scope>
</reference>
<protein>
    <submittedName>
        <fullName evidence="1">Uncharacterized protein</fullName>
    </submittedName>
</protein>
<sequence length="83" mass="9868">MEELRRLLHKFKKVIQRYFVTYLAHFDAVLLNETIQNLSVCPEEESVIMSSFVNSLASLNIKQVENSETFDFQGLRLDWFRLQ</sequence>
<gene>
    <name evidence="1" type="ORF">scyTo_0023551</name>
</gene>
<name>A0A401QCV1_SCYTO</name>
<evidence type="ECO:0000313" key="1">
    <source>
        <dbReference type="EMBL" id="GCB83228.1"/>
    </source>
</evidence>
<evidence type="ECO:0000313" key="2">
    <source>
        <dbReference type="Proteomes" id="UP000288216"/>
    </source>
</evidence>
<keyword evidence="2" id="KW-1185">Reference proteome</keyword>
<dbReference type="PANTHER" id="PTHR12093">
    <property type="entry name" value="NCK-ASSOCIATED PROTEIN 1"/>
    <property type="match status" value="1"/>
</dbReference>
<proteinExistence type="predicted"/>
<dbReference type="OrthoDB" id="548214at2759"/>